<evidence type="ECO:0000313" key="3">
    <source>
        <dbReference type="Proteomes" id="UP001158576"/>
    </source>
</evidence>
<sequence length="307" mass="33925">MSNGFPKRGSAKQDCTFTLKLNHGSYVKILPEVVDIPCGGGNGLRIYDRIDPGAKVTDQNTPGKPSEFQTPLFCGKNVRIPAFVSTDVEMLIHYKGPPGARFKIGYKAVRSSKGPKVPRIASTRDEAIQDLNKWKNQLKKMQKNKISNYAAGGGGSSPNENWSVSAPEWKPPGNNPVQLKNHRGGGNHNAYDYYQGNNNARNNYNYNYGNNNYGNRGGFGRNNGPNLNNHGPYEPKEDYGVYDFEAFDEEETPKQGLGSRTAAPGESTVATTTRTEATTDEQKEEDQPPSFEEAEKDKKDAKEKPKE</sequence>
<proteinExistence type="predicted"/>
<name>A0ABN7RWL2_OIKDI</name>
<reference evidence="2 3" key="1">
    <citation type="submission" date="2021-04" db="EMBL/GenBank/DDBJ databases">
        <authorList>
            <person name="Bliznina A."/>
        </authorList>
    </citation>
    <scope>NUCLEOTIDE SEQUENCE [LARGE SCALE GENOMIC DNA]</scope>
</reference>
<evidence type="ECO:0000313" key="2">
    <source>
        <dbReference type="EMBL" id="CAG5084949.1"/>
    </source>
</evidence>
<accession>A0ABN7RWL2</accession>
<keyword evidence="3" id="KW-1185">Reference proteome</keyword>
<dbReference type="InterPro" id="IPR035914">
    <property type="entry name" value="Sperma_CUB_dom_sf"/>
</dbReference>
<feature type="compositionally biased region" description="Basic and acidic residues" evidence="1">
    <location>
        <begin position="293"/>
        <end position="307"/>
    </location>
</feature>
<feature type="region of interest" description="Disordered" evidence="1">
    <location>
        <begin position="217"/>
        <end position="307"/>
    </location>
</feature>
<gene>
    <name evidence="2" type="ORF">OKIOD_LOCUS2336</name>
</gene>
<evidence type="ECO:0000256" key="1">
    <source>
        <dbReference type="SAM" id="MobiDB-lite"/>
    </source>
</evidence>
<dbReference type="EMBL" id="OU015568">
    <property type="protein sequence ID" value="CAG5084949.1"/>
    <property type="molecule type" value="Genomic_DNA"/>
</dbReference>
<dbReference type="Proteomes" id="UP001158576">
    <property type="component" value="Chromosome PAR"/>
</dbReference>
<protein>
    <submittedName>
        <fullName evidence="2">Oidioi.mRNA.OKI2018_I69.PAR.g10778.t1.cds</fullName>
    </submittedName>
</protein>
<dbReference type="SUPFAM" id="SSF49854">
    <property type="entry name" value="Spermadhesin, CUB domain"/>
    <property type="match status" value="1"/>
</dbReference>
<feature type="compositionally biased region" description="Low complexity" evidence="1">
    <location>
        <begin position="222"/>
        <end position="231"/>
    </location>
</feature>
<organism evidence="2 3">
    <name type="scientific">Oikopleura dioica</name>
    <name type="common">Tunicate</name>
    <dbReference type="NCBI Taxonomy" id="34765"/>
    <lineage>
        <taxon>Eukaryota</taxon>
        <taxon>Metazoa</taxon>
        <taxon>Chordata</taxon>
        <taxon>Tunicata</taxon>
        <taxon>Appendicularia</taxon>
        <taxon>Copelata</taxon>
        <taxon>Oikopleuridae</taxon>
        <taxon>Oikopleura</taxon>
    </lineage>
</organism>